<accession>X1PXH6</accession>
<sequence length="71" mass="8397">MMMEKKDRDERETVVEKLRDIEMEELKYEIAHLRANDEFMIEMFKTTLKALESLIAIARMDAYPEGPSDAE</sequence>
<dbReference type="AlphaFoldDB" id="X1PXH6"/>
<gene>
    <name evidence="1" type="ORF">S06H3_63685</name>
</gene>
<evidence type="ECO:0000313" key="1">
    <source>
        <dbReference type="EMBL" id="GAI47261.1"/>
    </source>
</evidence>
<feature type="non-terminal residue" evidence="1">
    <location>
        <position position="71"/>
    </location>
</feature>
<name>X1PXH6_9ZZZZ</name>
<reference evidence="1" key="1">
    <citation type="journal article" date="2014" name="Front. Microbiol.">
        <title>High frequency of phylogenetically diverse reductive dehalogenase-homologous genes in deep subseafloor sedimentary metagenomes.</title>
        <authorList>
            <person name="Kawai M."/>
            <person name="Futagami T."/>
            <person name="Toyoda A."/>
            <person name="Takaki Y."/>
            <person name="Nishi S."/>
            <person name="Hori S."/>
            <person name="Arai W."/>
            <person name="Tsubouchi T."/>
            <person name="Morono Y."/>
            <person name="Uchiyama I."/>
            <person name="Ito T."/>
            <person name="Fujiyama A."/>
            <person name="Inagaki F."/>
            <person name="Takami H."/>
        </authorList>
    </citation>
    <scope>NUCLEOTIDE SEQUENCE</scope>
    <source>
        <strain evidence="1">Expedition CK06-06</strain>
    </source>
</reference>
<comment type="caution">
    <text evidence="1">The sequence shown here is derived from an EMBL/GenBank/DDBJ whole genome shotgun (WGS) entry which is preliminary data.</text>
</comment>
<protein>
    <submittedName>
        <fullName evidence="1">Uncharacterized protein</fullName>
    </submittedName>
</protein>
<proteinExistence type="predicted"/>
<organism evidence="1">
    <name type="scientific">marine sediment metagenome</name>
    <dbReference type="NCBI Taxonomy" id="412755"/>
    <lineage>
        <taxon>unclassified sequences</taxon>
        <taxon>metagenomes</taxon>
        <taxon>ecological metagenomes</taxon>
    </lineage>
</organism>
<dbReference type="EMBL" id="BARV01042313">
    <property type="protein sequence ID" value="GAI47261.1"/>
    <property type="molecule type" value="Genomic_DNA"/>
</dbReference>